<protein>
    <submittedName>
        <fullName evidence="2">Iron-sulfur cluster assembly scaffold protein</fullName>
    </submittedName>
</protein>
<proteinExistence type="predicted"/>
<dbReference type="AlphaFoldDB" id="A0A1F5HB67"/>
<dbReference type="EMBL" id="MFCA01000028">
    <property type="protein sequence ID" value="OGE01361.1"/>
    <property type="molecule type" value="Genomic_DNA"/>
</dbReference>
<dbReference type="Gene3D" id="3.90.1010.10">
    <property type="match status" value="1"/>
</dbReference>
<dbReference type="Pfam" id="PF01592">
    <property type="entry name" value="NifU_N"/>
    <property type="match status" value="1"/>
</dbReference>
<dbReference type="GO" id="GO:0051536">
    <property type="term" value="F:iron-sulfur cluster binding"/>
    <property type="evidence" value="ECO:0007669"/>
    <property type="project" value="InterPro"/>
</dbReference>
<dbReference type="Proteomes" id="UP000176751">
    <property type="component" value="Unassembled WGS sequence"/>
</dbReference>
<dbReference type="CDD" id="cd06664">
    <property type="entry name" value="IscU_like"/>
    <property type="match status" value="1"/>
</dbReference>
<dbReference type="GO" id="GO:0005506">
    <property type="term" value="F:iron ion binding"/>
    <property type="evidence" value="ECO:0007669"/>
    <property type="project" value="InterPro"/>
</dbReference>
<accession>A0A1F5HB67</accession>
<dbReference type="InterPro" id="IPR002871">
    <property type="entry name" value="NIF_FeS_clus_asmbl_NifU_N"/>
</dbReference>
<comment type="caution">
    <text evidence="2">The sequence shown here is derived from an EMBL/GenBank/DDBJ whole genome shotgun (WGS) entry which is preliminary data.</text>
</comment>
<dbReference type="PANTHER" id="PTHR10093">
    <property type="entry name" value="IRON-SULFUR CLUSTER ASSEMBLY ENZYME NIFU HOMOLOG"/>
    <property type="match status" value="1"/>
</dbReference>
<dbReference type="GO" id="GO:0016226">
    <property type="term" value="P:iron-sulfur cluster assembly"/>
    <property type="evidence" value="ECO:0007669"/>
    <property type="project" value="InterPro"/>
</dbReference>
<sequence>MYSEDVIKHFRNPHNMGKIKKPDGIGKVGNIICGDVMWLYIKVGKSASRRKKDEEVIIDVKFETFGCTAAIATSSMITDLAKGKTFEEALKINKQEITESLGGLPPIKVHCSVLASDALVEAIYDYLAKNKRPISKELEERHVHIKREKEIIEERYKEWVGKQEEVVGEK</sequence>
<feature type="domain" description="NIF system FeS cluster assembly NifU N-terminal" evidence="1">
    <location>
        <begin position="1"/>
        <end position="131"/>
    </location>
</feature>
<dbReference type="SUPFAM" id="SSF82649">
    <property type="entry name" value="SufE/NifU"/>
    <property type="match status" value="1"/>
</dbReference>
<reference evidence="2 3" key="1">
    <citation type="journal article" date="2016" name="Nat. Commun.">
        <title>Thousands of microbial genomes shed light on interconnected biogeochemical processes in an aquifer system.</title>
        <authorList>
            <person name="Anantharaman K."/>
            <person name="Brown C.T."/>
            <person name="Hug L.A."/>
            <person name="Sharon I."/>
            <person name="Castelle C.J."/>
            <person name="Probst A.J."/>
            <person name="Thomas B.C."/>
            <person name="Singh A."/>
            <person name="Wilkins M.J."/>
            <person name="Karaoz U."/>
            <person name="Brodie E.L."/>
            <person name="Williams K.H."/>
            <person name="Hubbard S.S."/>
            <person name="Banfield J.F."/>
        </authorList>
    </citation>
    <scope>NUCLEOTIDE SEQUENCE [LARGE SCALE GENOMIC DNA]</scope>
</reference>
<name>A0A1F5HB67_9BACT</name>
<evidence type="ECO:0000259" key="1">
    <source>
        <dbReference type="Pfam" id="PF01592"/>
    </source>
</evidence>
<evidence type="ECO:0000313" key="2">
    <source>
        <dbReference type="EMBL" id="OGE01361.1"/>
    </source>
</evidence>
<gene>
    <name evidence="2" type="ORF">A2196_04395</name>
</gene>
<organism evidence="2 3">
    <name type="scientific">Candidatus Curtissbacteria bacterium RIFOXYA1_FULL_41_14</name>
    <dbReference type="NCBI Taxonomy" id="1797737"/>
    <lineage>
        <taxon>Bacteria</taxon>
        <taxon>Candidatus Curtissiibacteriota</taxon>
    </lineage>
</organism>
<dbReference type="STRING" id="1797737.A2196_04395"/>
<evidence type="ECO:0000313" key="3">
    <source>
        <dbReference type="Proteomes" id="UP000176751"/>
    </source>
</evidence>